<accession>A0A1T4VG59</accession>
<keyword evidence="4 6" id="KW-0949">S-adenosyl-L-methionine</keyword>
<keyword evidence="5" id="KW-0411">Iron-sulfur</keyword>
<evidence type="ECO:0000259" key="7">
    <source>
        <dbReference type="PROSITE" id="PS50926"/>
    </source>
</evidence>
<keyword evidence="1" id="KW-0004">4Fe-4S</keyword>
<dbReference type="InterPro" id="IPR002792">
    <property type="entry name" value="TRAM_dom"/>
</dbReference>
<keyword evidence="1" id="KW-0408">Iron</keyword>
<dbReference type="GO" id="GO:0070475">
    <property type="term" value="P:rRNA base methylation"/>
    <property type="evidence" value="ECO:0007669"/>
    <property type="project" value="TreeGrafter"/>
</dbReference>
<reference evidence="9" key="1">
    <citation type="submission" date="2017-02" db="EMBL/GenBank/DDBJ databases">
        <authorList>
            <person name="Varghese N."/>
            <person name="Submissions S."/>
        </authorList>
    </citation>
    <scope>NUCLEOTIDE SEQUENCE [LARGE SCALE GENOMIC DNA]</scope>
    <source>
        <strain evidence="9">DSM 3072</strain>
    </source>
</reference>
<dbReference type="PANTHER" id="PTHR11061">
    <property type="entry name" value="RNA M5U METHYLTRANSFERASE"/>
    <property type="match status" value="1"/>
</dbReference>
<dbReference type="STRING" id="83771.SAMN02910357_00540"/>
<dbReference type="InterPro" id="IPR029063">
    <property type="entry name" value="SAM-dependent_MTases_sf"/>
</dbReference>
<dbReference type="PROSITE" id="PS50926">
    <property type="entry name" value="TRAM"/>
    <property type="match status" value="1"/>
</dbReference>
<keyword evidence="1" id="KW-0479">Metal-binding</keyword>
<feature type="binding site" evidence="6">
    <location>
        <position position="381"/>
    </location>
    <ligand>
        <name>S-adenosyl-L-methionine</name>
        <dbReference type="ChEBI" id="CHEBI:59789"/>
    </ligand>
</feature>
<feature type="binding site" evidence="6">
    <location>
        <position position="333"/>
    </location>
    <ligand>
        <name>S-adenosyl-L-methionine</name>
        <dbReference type="ChEBI" id="CHEBI:59789"/>
    </ligand>
</feature>
<dbReference type="NCBIfam" id="TIGR00479">
    <property type="entry name" value="rumA"/>
    <property type="match status" value="1"/>
</dbReference>
<dbReference type="Gene3D" id="2.40.50.1070">
    <property type="match status" value="1"/>
</dbReference>
<gene>
    <name evidence="8" type="ORF">SAMN02745213_01447</name>
</gene>
<dbReference type="CDD" id="cd02440">
    <property type="entry name" value="AdoMet_MTases"/>
    <property type="match status" value="1"/>
</dbReference>
<evidence type="ECO:0000256" key="3">
    <source>
        <dbReference type="ARBA" id="ARBA00022679"/>
    </source>
</evidence>
<evidence type="ECO:0000313" key="8">
    <source>
        <dbReference type="EMBL" id="SKA63828.1"/>
    </source>
</evidence>
<evidence type="ECO:0000256" key="4">
    <source>
        <dbReference type="ARBA" id="ARBA00022691"/>
    </source>
</evidence>
<evidence type="ECO:0000313" key="9">
    <source>
        <dbReference type="Proteomes" id="UP000242432"/>
    </source>
</evidence>
<comment type="similarity">
    <text evidence="6">Belongs to the class I-like SAM-binding methyltransferase superfamily. RNA M5U methyltransferase family.</text>
</comment>
<dbReference type="AlphaFoldDB" id="A0A1T4VG59"/>
<keyword evidence="2 6" id="KW-0489">Methyltransferase</keyword>
<dbReference type="PROSITE" id="PS51687">
    <property type="entry name" value="SAM_MT_RNA_M5U"/>
    <property type="match status" value="1"/>
</dbReference>
<dbReference type="Gene3D" id="3.40.50.150">
    <property type="entry name" value="Vaccinia Virus protein VP39"/>
    <property type="match status" value="1"/>
</dbReference>
<dbReference type="Proteomes" id="UP000242432">
    <property type="component" value="Unassembled WGS sequence"/>
</dbReference>
<evidence type="ECO:0000256" key="2">
    <source>
        <dbReference type="ARBA" id="ARBA00022603"/>
    </source>
</evidence>
<sequence>MVTFYKPVKKETVKKAVKVECTDLDLQGRGVARDGDNVYFVPGLMPGDTANVLAENSKGKIHQGKITKIIKPSDNRREKDCSLIGQCGGCQMQHVPVQMLIEAKIAGIRKLFKKALGFDIGEAGFVHSGDELRYRRACRFAIRGDHGKLYLGFREEKSHDLVKIKHCLTLSERMNNAIEPLNKAINSLNLKNKLGHVELLDSDGALGILVRFSATADEHDVAVLENVGKELNAVISIVEPYRNPMEIKKKESLRERFVCGSIDDLYIVSHGVKIKCNPSSFVQINKNINAKLLETVVGMIEPNKNISVMDLFCGLGNFAMPLAKEGANVVGVDIVAKMIEDARANAKEQNIDNVKFEVADLEELFENQKWAKADYDAVVLDPGREGAKRATLFLAKKKLKKIVYISCNPLAASRDTIELIKSGYKIKQWGVCDMFPRTTHVEMVLEFIQ</sequence>
<feature type="active site" description="Nucleophile" evidence="6">
    <location>
        <position position="407"/>
    </location>
</feature>
<evidence type="ECO:0000256" key="1">
    <source>
        <dbReference type="ARBA" id="ARBA00022485"/>
    </source>
</evidence>
<keyword evidence="9" id="KW-1185">Reference proteome</keyword>
<dbReference type="RefSeq" id="WP_078928893.1">
    <property type="nucleotide sequence ID" value="NZ_FUXX01000023.1"/>
</dbReference>
<keyword evidence="3 6" id="KW-0808">Transferase</keyword>
<evidence type="ECO:0000256" key="6">
    <source>
        <dbReference type="PROSITE-ProRule" id="PRU01024"/>
    </source>
</evidence>
<dbReference type="InterPro" id="IPR012340">
    <property type="entry name" value="NA-bd_OB-fold"/>
</dbReference>
<dbReference type="GO" id="GO:0070041">
    <property type="term" value="F:rRNA (uridine-C5-)-methyltransferase activity"/>
    <property type="evidence" value="ECO:0007669"/>
    <property type="project" value="TreeGrafter"/>
</dbReference>
<organism evidence="8 9">
    <name type="scientific">Succinivibrio dextrinosolvens DSM 3072</name>
    <dbReference type="NCBI Taxonomy" id="1123324"/>
    <lineage>
        <taxon>Bacteria</taxon>
        <taxon>Pseudomonadati</taxon>
        <taxon>Pseudomonadota</taxon>
        <taxon>Gammaproteobacteria</taxon>
        <taxon>Aeromonadales</taxon>
        <taxon>Succinivibrionaceae</taxon>
        <taxon>Succinivibrio</taxon>
    </lineage>
</organism>
<dbReference type="PANTHER" id="PTHR11061:SF49">
    <property type="entry name" value="23S RRNA (URACIL(1939)-C(5))-METHYLTRANSFERASE RLMD"/>
    <property type="match status" value="1"/>
</dbReference>
<protein>
    <submittedName>
        <fullName evidence="8">23S rRNA (Uracil1939-C5)-methyltransferase</fullName>
    </submittedName>
</protein>
<dbReference type="SUPFAM" id="SSF50249">
    <property type="entry name" value="Nucleic acid-binding proteins"/>
    <property type="match status" value="1"/>
</dbReference>
<evidence type="ECO:0000256" key="5">
    <source>
        <dbReference type="ARBA" id="ARBA00023014"/>
    </source>
</evidence>
<dbReference type="InterPro" id="IPR010280">
    <property type="entry name" value="U5_MeTrfase_fam"/>
</dbReference>
<dbReference type="EMBL" id="FUXX01000023">
    <property type="protein sequence ID" value="SKA63828.1"/>
    <property type="molecule type" value="Genomic_DNA"/>
</dbReference>
<name>A0A1T4VG59_9GAMM</name>
<proteinExistence type="inferred from homology"/>
<dbReference type="Pfam" id="PF05958">
    <property type="entry name" value="tRNA_U5-meth_tr"/>
    <property type="match status" value="1"/>
</dbReference>
<dbReference type="Gene3D" id="2.40.50.140">
    <property type="entry name" value="Nucleic acid-binding proteins"/>
    <property type="match status" value="1"/>
</dbReference>
<feature type="domain" description="TRAM" evidence="7">
    <location>
        <begin position="10"/>
        <end position="68"/>
    </location>
</feature>
<dbReference type="SUPFAM" id="SSF53335">
    <property type="entry name" value="S-adenosyl-L-methionine-dependent methyltransferases"/>
    <property type="match status" value="1"/>
</dbReference>
<dbReference type="GO" id="GO:0051539">
    <property type="term" value="F:4 iron, 4 sulfur cluster binding"/>
    <property type="evidence" value="ECO:0007669"/>
    <property type="project" value="UniProtKB-KW"/>
</dbReference>
<feature type="binding site" evidence="6">
    <location>
        <position position="283"/>
    </location>
    <ligand>
        <name>S-adenosyl-L-methionine</name>
        <dbReference type="ChEBI" id="CHEBI:59789"/>
    </ligand>
</feature>
<feature type="binding site" evidence="6">
    <location>
        <position position="312"/>
    </location>
    <ligand>
        <name>S-adenosyl-L-methionine</name>
        <dbReference type="ChEBI" id="CHEBI:59789"/>
    </ligand>
</feature>